<sequence>MCLDHCARRHILDKQERDLYPRHRQHDLRKPQENTHSPSLSSSPLCQPTSWLWDWNSDFASAFLCACACA</sequence>
<evidence type="ECO:0000256" key="1">
    <source>
        <dbReference type="SAM" id="MobiDB-lite"/>
    </source>
</evidence>
<protein>
    <submittedName>
        <fullName evidence="2">GL13318</fullName>
    </submittedName>
</protein>
<evidence type="ECO:0000313" key="2">
    <source>
        <dbReference type="EMBL" id="EDW30786.1"/>
    </source>
</evidence>
<feature type="region of interest" description="Disordered" evidence="1">
    <location>
        <begin position="18"/>
        <end position="43"/>
    </location>
</feature>
<dbReference type="Proteomes" id="UP000008744">
    <property type="component" value="Unassembled WGS sequence"/>
</dbReference>
<evidence type="ECO:0000313" key="3">
    <source>
        <dbReference type="Proteomes" id="UP000008744"/>
    </source>
</evidence>
<name>B4H393_DROPE</name>
<dbReference type="HOGENOM" id="CLU_2760482_0_0_1"/>
<accession>B4H393</accession>
<organism evidence="3">
    <name type="scientific">Drosophila persimilis</name>
    <name type="common">Fruit fly</name>
    <dbReference type="NCBI Taxonomy" id="7234"/>
    <lineage>
        <taxon>Eukaryota</taxon>
        <taxon>Metazoa</taxon>
        <taxon>Ecdysozoa</taxon>
        <taxon>Arthropoda</taxon>
        <taxon>Hexapoda</taxon>
        <taxon>Insecta</taxon>
        <taxon>Pterygota</taxon>
        <taxon>Neoptera</taxon>
        <taxon>Endopterygota</taxon>
        <taxon>Diptera</taxon>
        <taxon>Brachycera</taxon>
        <taxon>Muscomorpha</taxon>
        <taxon>Ephydroidea</taxon>
        <taxon>Drosophilidae</taxon>
        <taxon>Drosophila</taxon>
        <taxon>Sophophora</taxon>
    </lineage>
</organism>
<keyword evidence="3" id="KW-1185">Reference proteome</keyword>
<dbReference type="AlphaFoldDB" id="B4H393"/>
<reference evidence="2 3" key="1">
    <citation type="journal article" date="2007" name="Nature">
        <title>Evolution of genes and genomes on the Drosophila phylogeny.</title>
        <authorList>
            <consortium name="Drosophila 12 Genomes Consortium"/>
            <person name="Clark A.G."/>
            <person name="Eisen M.B."/>
            <person name="Smith D.R."/>
            <person name="Bergman C.M."/>
            <person name="Oliver B."/>
            <person name="Markow T.A."/>
            <person name="Kaufman T.C."/>
            <person name="Kellis M."/>
            <person name="Gelbart W."/>
            <person name="Iyer V.N."/>
            <person name="Pollard D.A."/>
            <person name="Sackton T.B."/>
            <person name="Larracuente A.M."/>
            <person name="Singh N.D."/>
            <person name="Abad J.P."/>
            <person name="Abt D.N."/>
            <person name="Adryan B."/>
            <person name="Aguade M."/>
            <person name="Akashi H."/>
            <person name="Anderson W.W."/>
            <person name="Aquadro C.F."/>
            <person name="Ardell D.H."/>
            <person name="Arguello R."/>
            <person name="Artieri C.G."/>
            <person name="Barbash D.A."/>
            <person name="Barker D."/>
            <person name="Barsanti P."/>
            <person name="Batterham P."/>
            <person name="Batzoglou S."/>
            <person name="Begun D."/>
            <person name="Bhutkar A."/>
            <person name="Blanco E."/>
            <person name="Bosak S.A."/>
            <person name="Bradley R.K."/>
            <person name="Brand A.D."/>
            <person name="Brent M.R."/>
            <person name="Brooks A.N."/>
            <person name="Brown R.H."/>
            <person name="Butlin R.K."/>
            <person name="Caggese C."/>
            <person name="Calvi B.R."/>
            <person name="Bernardo de Carvalho A."/>
            <person name="Caspi A."/>
            <person name="Castrezana S."/>
            <person name="Celniker S.E."/>
            <person name="Chang J.L."/>
            <person name="Chapple C."/>
            <person name="Chatterji S."/>
            <person name="Chinwalla A."/>
            <person name="Civetta A."/>
            <person name="Clifton S.W."/>
            <person name="Comeron J.M."/>
            <person name="Costello J.C."/>
            <person name="Coyne J.A."/>
            <person name="Daub J."/>
            <person name="David R.G."/>
            <person name="Delcher A.L."/>
            <person name="Delehaunty K."/>
            <person name="Do C.B."/>
            <person name="Ebling H."/>
            <person name="Edwards K."/>
            <person name="Eickbush T."/>
            <person name="Evans J.D."/>
            <person name="Filipski A."/>
            <person name="Findeiss S."/>
            <person name="Freyhult E."/>
            <person name="Fulton L."/>
            <person name="Fulton R."/>
            <person name="Garcia A.C."/>
            <person name="Gardiner A."/>
            <person name="Garfield D.A."/>
            <person name="Garvin B.E."/>
            <person name="Gibson G."/>
            <person name="Gilbert D."/>
            <person name="Gnerre S."/>
            <person name="Godfrey J."/>
            <person name="Good R."/>
            <person name="Gotea V."/>
            <person name="Gravely B."/>
            <person name="Greenberg A.J."/>
            <person name="Griffiths-Jones S."/>
            <person name="Gross S."/>
            <person name="Guigo R."/>
            <person name="Gustafson E.A."/>
            <person name="Haerty W."/>
            <person name="Hahn M.W."/>
            <person name="Halligan D.L."/>
            <person name="Halpern A.L."/>
            <person name="Halter G.M."/>
            <person name="Han M.V."/>
            <person name="Heger A."/>
            <person name="Hillier L."/>
            <person name="Hinrichs A.S."/>
            <person name="Holmes I."/>
            <person name="Hoskins R.A."/>
            <person name="Hubisz M.J."/>
            <person name="Hultmark D."/>
            <person name="Huntley M.A."/>
            <person name="Jaffe D.B."/>
            <person name="Jagadeeshan S."/>
            <person name="Jeck W.R."/>
            <person name="Johnson J."/>
            <person name="Jones C.D."/>
            <person name="Jordan W.C."/>
            <person name="Karpen G.H."/>
            <person name="Kataoka E."/>
            <person name="Keightley P.D."/>
            <person name="Kheradpour P."/>
            <person name="Kirkness E.F."/>
            <person name="Koerich L.B."/>
            <person name="Kristiansen K."/>
            <person name="Kudrna D."/>
            <person name="Kulathinal R.J."/>
            <person name="Kumar S."/>
            <person name="Kwok R."/>
            <person name="Lander E."/>
            <person name="Langley C.H."/>
            <person name="Lapoint R."/>
            <person name="Lazzaro B.P."/>
            <person name="Lee S.J."/>
            <person name="Levesque L."/>
            <person name="Li R."/>
            <person name="Lin C.F."/>
            <person name="Lin M.F."/>
            <person name="Lindblad-Toh K."/>
            <person name="Llopart A."/>
            <person name="Long M."/>
            <person name="Low L."/>
            <person name="Lozovsky E."/>
            <person name="Lu J."/>
            <person name="Luo M."/>
            <person name="Machado C.A."/>
            <person name="Makalowski W."/>
            <person name="Marzo M."/>
            <person name="Matsuda M."/>
            <person name="Matzkin L."/>
            <person name="McAllister B."/>
            <person name="McBride C.S."/>
            <person name="McKernan B."/>
            <person name="McKernan K."/>
            <person name="Mendez-Lago M."/>
            <person name="Minx P."/>
            <person name="Mollenhauer M.U."/>
            <person name="Montooth K."/>
            <person name="Mount S.M."/>
            <person name="Mu X."/>
            <person name="Myers E."/>
            <person name="Negre B."/>
            <person name="Newfeld S."/>
            <person name="Nielsen R."/>
            <person name="Noor M.A."/>
            <person name="O'Grady P."/>
            <person name="Pachter L."/>
            <person name="Papaceit M."/>
            <person name="Parisi M.J."/>
            <person name="Parisi M."/>
            <person name="Parts L."/>
            <person name="Pedersen J.S."/>
            <person name="Pesole G."/>
            <person name="Phillippy A.M."/>
            <person name="Ponting C.P."/>
            <person name="Pop M."/>
            <person name="Porcelli D."/>
            <person name="Powell J.R."/>
            <person name="Prohaska S."/>
            <person name="Pruitt K."/>
            <person name="Puig M."/>
            <person name="Quesneville H."/>
            <person name="Ram K.R."/>
            <person name="Rand D."/>
            <person name="Rasmussen M.D."/>
            <person name="Reed L.K."/>
            <person name="Reenan R."/>
            <person name="Reily A."/>
            <person name="Remington K.A."/>
            <person name="Rieger T.T."/>
            <person name="Ritchie M.G."/>
            <person name="Robin C."/>
            <person name="Rogers Y.H."/>
            <person name="Rohde C."/>
            <person name="Rozas J."/>
            <person name="Rubenfield M.J."/>
            <person name="Ruiz A."/>
            <person name="Russo S."/>
            <person name="Salzberg S.L."/>
            <person name="Sanchez-Gracia A."/>
            <person name="Saranga D.J."/>
            <person name="Sato H."/>
            <person name="Schaeffer S.W."/>
            <person name="Schatz M.C."/>
            <person name="Schlenke T."/>
            <person name="Schwartz R."/>
            <person name="Segarra C."/>
            <person name="Singh R.S."/>
            <person name="Sirot L."/>
            <person name="Sirota M."/>
            <person name="Sisneros N.B."/>
            <person name="Smith C.D."/>
            <person name="Smith T.F."/>
            <person name="Spieth J."/>
            <person name="Stage D.E."/>
            <person name="Stark A."/>
            <person name="Stephan W."/>
            <person name="Strausberg R.L."/>
            <person name="Strempel S."/>
            <person name="Sturgill D."/>
            <person name="Sutton G."/>
            <person name="Sutton G.G."/>
            <person name="Tao W."/>
            <person name="Teichmann S."/>
            <person name="Tobari Y.N."/>
            <person name="Tomimura Y."/>
            <person name="Tsolas J.M."/>
            <person name="Valente V.L."/>
            <person name="Venter E."/>
            <person name="Venter J.C."/>
            <person name="Vicario S."/>
            <person name="Vieira F.G."/>
            <person name="Vilella A.J."/>
            <person name="Villasante A."/>
            <person name="Walenz B."/>
            <person name="Wang J."/>
            <person name="Wasserman M."/>
            <person name="Watts T."/>
            <person name="Wilson D."/>
            <person name="Wilson R.K."/>
            <person name="Wing R.A."/>
            <person name="Wolfner M.F."/>
            <person name="Wong A."/>
            <person name="Wong G.K."/>
            <person name="Wu C.I."/>
            <person name="Wu G."/>
            <person name="Yamamoto D."/>
            <person name="Yang H.P."/>
            <person name="Yang S.P."/>
            <person name="Yorke J.A."/>
            <person name="Yoshida K."/>
            <person name="Zdobnov E."/>
            <person name="Zhang P."/>
            <person name="Zhang Y."/>
            <person name="Zimin A.V."/>
            <person name="Baldwin J."/>
            <person name="Abdouelleil A."/>
            <person name="Abdulkadir J."/>
            <person name="Abebe A."/>
            <person name="Abera B."/>
            <person name="Abreu J."/>
            <person name="Acer S.C."/>
            <person name="Aftuck L."/>
            <person name="Alexander A."/>
            <person name="An P."/>
            <person name="Anderson E."/>
            <person name="Anderson S."/>
            <person name="Arachi H."/>
            <person name="Azer M."/>
            <person name="Bachantsang P."/>
            <person name="Barry A."/>
            <person name="Bayul T."/>
            <person name="Berlin A."/>
            <person name="Bessette D."/>
            <person name="Bloom T."/>
            <person name="Blye J."/>
            <person name="Boguslavskiy L."/>
            <person name="Bonnet C."/>
            <person name="Boukhgalter B."/>
            <person name="Bourzgui I."/>
            <person name="Brown A."/>
            <person name="Cahill P."/>
            <person name="Channer S."/>
            <person name="Cheshatsang Y."/>
            <person name="Chuda L."/>
            <person name="Citroen M."/>
            <person name="Collymore A."/>
            <person name="Cooke P."/>
            <person name="Costello M."/>
            <person name="D'Aco K."/>
            <person name="Daza R."/>
            <person name="De Haan G."/>
            <person name="DeGray S."/>
            <person name="DeMaso C."/>
            <person name="Dhargay N."/>
            <person name="Dooley K."/>
            <person name="Dooley E."/>
            <person name="Doricent M."/>
            <person name="Dorje P."/>
            <person name="Dorjee K."/>
            <person name="Dupes A."/>
            <person name="Elong R."/>
            <person name="Falk J."/>
            <person name="Farina A."/>
            <person name="Faro S."/>
            <person name="Ferguson D."/>
            <person name="Fisher S."/>
            <person name="Foley C.D."/>
            <person name="Franke A."/>
            <person name="Friedrich D."/>
            <person name="Gadbois L."/>
            <person name="Gearin G."/>
            <person name="Gearin C.R."/>
            <person name="Giannoukos G."/>
            <person name="Goode T."/>
            <person name="Graham J."/>
            <person name="Grandbois E."/>
            <person name="Grewal S."/>
            <person name="Gyaltsen K."/>
            <person name="Hafez N."/>
            <person name="Hagos B."/>
            <person name="Hall J."/>
            <person name="Henson C."/>
            <person name="Hollinger A."/>
            <person name="Honan T."/>
            <person name="Huard M.D."/>
            <person name="Hughes L."/>
            <person name="Hurhula B."/>
            <person name="Husby M.E."/>
            <person name="Kamat A."/>
            <person name="Kanga B."/>
            <person name="Kashin S."/>
            <person name="Khazanovich D."/>
            <person name="Kisner P."/>
            <person name="Lance K."/>
            <person name="Lara M."/>
            <person name="Lee W."/>
            <person name="Lennon N."/>
            <person name="Letendre F."/>
            <person name="LeVine R."/>
            <person name="Lipovsky A."/>
            <person name="Liu X."/>
            <person name="Liu J."/>
            <person name="Liu S."/>
            <person name="Lokyitsang T."/>
            <person name="Lokyitsang Y."/>
            <person name="Lubonja R."/>
            <person name="Lui A."/>
            <person name="MacDonald P."/>
            <person name="Magnisalis V."/>
            <person name="Maru K."/>
            <person name="Matthews C."/>
            <person name="McCusker W."/>
            <person name="McDonough S."/>
            <person name="Mehta T."/>
            <person name="Meldrim J."/>
            <person name="Meneus L."/>
            <person name="Mihai O."/>
            <person name="Mihalev A."/>
            <person name="Mihova T."/>
            <person name="Mittelman R."/>
            <person name="Mlenga V."/>
            <person name="Montmayeur A."/>
            <person name="Mulrain L."/>
            <person name="Navidi A."/>
            <person name="Naylor J."/>
            <person name="Negash T."/>
            <person name="Nguyen T."/>
            <person name="Nguyen N."/>
            <person name="Nicol R."/>
            <person name="Norbu C."/>
            <person name="Norbu N."/>
            <person name="Novod N."/>
            <person name="O'Neill B."/>
            <person name="Osman S."/>
            <person name="Markiewicz E."/>
            <person name="Oyono O.L."/>
            <person name="Patti C."/>
            <person name="Phunkhang P."/>
            <person name="Pierre F."/>
            <person name="Priest M."/>
            <person name="Raghuraman S."/>
            <person name="Rege F."/>
            <person name="Reyes R."/>
            <person name="Rise C."/>
            <person name="Rogov P."/>
            <person name="Ross K."/>
            <person name="Ryan E."/>
            <person name="Settipalli S."/>
            <person name="Shea T."/>
            <person name="Sherpa N."/>
            <person name="Shi L."/>
            <person name="Shih D."/>
            <person name="Sparrow T."/>
            <person name="Spaulding J."/>
            <person name="Stalker J."/>
            <person name="Stange-Thomann N."/>
            <person name="Stavropoulos S."/>
            <person name="Stone C."/>
            <person name="Strader C."/>
            <person name="Tesfaye S."/>
            <person name="Thomson T."/>
            <person name="Thoulutsang Y."/>
            <person name="Thoulutsang D."/>
            <person name="Topham K."/>
            <person name="Topping I."/>
            <person name="Tsamla T."/>
            <person name="Vassiliev H."/>
            <person name="Vo A."/>
            <person name="Wangchuk T."/>
            <person name="Wangdi T."/>
            <person name="Weiand M."/>
            <person name="Wilkinson J."/>
            <person name="Wilson A."/>
            <person name="Yadav S."/>
            <person name="Young G."/>
            <person name="Yu Q."/>
            <person name="Zembek L."/>
            <person name="Zhong D."/>
            <person name="Zimmer A."/>
            <person name="Zwirko Z."/>
            <person name="Jaffe D.B."/>
            <person name="Alvarez P."/>
            <person name="Brockman W."/>
            <person name="Butler J."/>
            <person name="Chin C."/>
            <person name="Gnerre S."/>
            <person name="Grabherr M."/>
            <person name="Kleber M."/>
            <person name="Mauceli E."/>
            <person name="MacCallum I."/>
        </authorList>
    </citation>
    <scope>NUCLEOTIDE SEQUENCE [LARGE SCALE GENOMIC DNA]</scope>
    <source>
        <strain evidence="3">MSH-3 / Tucson 14011-0111.49</strain>
    </source>
</reference>
<gene>
    <name evidence="2" type="primary">Dper\GL13318</name>
    <name evidence="2" type="ORF">Dper_GL13318</name>
</gene>
<proteinExistence type="predicted"/>
<dbReference type="EMBL" id="CH479205">
    <property type="protein sequence ID" value="EDW30786.1"/>
    <property type="molecule type" value="Genomic_DNA"/>
</dbReference>